<name>A0A1M7ZND1_9HYPH</name>
<sequence>MNAGPRNPDTRNIVFIGLSLSSSWGNGHATTYRSLLRGLAALGHRLTFLERDVPWYAANRDLPDPDFCALHYYRSVDDLTAHHGLLLATADAVVVGSYTPEGIAVIDAVEPLVAGALCFYDIDTPVTLAALEHNPFRSESALAGGACDYLARRQVPFFDLYFSFSGGPNLDRLEREFGARRAEALYCSVDPLRYAATGEPVRWDLGYLGTYSADRQPALERLLIEPARRMPGRRFVVAGPQYPDTIDWPANVERIDHLAPDEHASFYSRQRFTLSVTRRDMVAAGWSPSVRLFEAAACGVPIVTDPWPGVADFFPPGRAIHVAERTEDVCALLAGDDETARRAVAAAAREIVASAHTGAARARDFLSALAPPSSPAESHAAA</sequence>
<dbReference type="RefSeq" id="WP_073630248.1">
    <property type="nucleotide sequence ID" value="NZ_FRXO01000006.1"/>
</dbReference>
<dbReference type="AlphaFoldDB" id="A0A1M7ZND1"/>
<dbReference type="Pfam" id="PF13524">
    <property type="entry name" value="Glyco_trans_1_2"/>
    <property type="match status" value="1"/>
</dbReference>
<keyword evidence="3" id="KW-1185">Reference proteome</keyword>
<feature type="domain" description="Spore protein YkvP/CgeB glycosyl transferase-like" evidence="1">
    <location>
        <begin position="216"/>
        <end position="366"/>
    </location>
</feature>
<dbReference type="Proteomes" id="UP000186406">
    <property type="component" value="Unassembled WGS sequence"/>
</dbReference>
<dbReference type="OrthoDB" id="9774625at2"/>
<protein>
    <submittedName>
        <fullName evidence="2">Spore maturation protein CgeB</fullName>
    </submittedName>
</protein>
<evidence type="ECO:0000313" key="2">
    <source>
        <dbReference type="EMBL" id="SHO66414.1"/>
    </source>
</evidence>
<dbReference type="InterPro" id="IPR055259">
    <property type="entry name" value="YkvP/CgeB_Glyco_trans-like"/>
</dbReference>
<proteinExistence type="predicted"/>
<accession>A0A1M7ZND1</accession>
<evidence type="ECO:0000259" key="1">
    <source>
        <dbReference type="Pfam" id="PF13524"/>
    </source>
</evidence>
<evidence type="ECO:0000313" key="3">
    <source>
        <dbReference type="Proteomes" id="UP000186406"/>
    </source>
</evidence>
<organism evidence="2 3">
    <name type="scientific">Pseudoxanthobacter soli DSM 19599</name>
    <dbReference type="NCBI Taxonomy" id="1123029"/>
    <lineage>
        <taxon>Bacteria</taxon>
        <taxon>Pseudomonadati</taxon>
        <taxon>Pseudomonadota</taxon>
        <taxon>Alphaproteobacteria</taxon>
        <taxon>Hyphomicrobiales</taxon>
        <taxon>Segnochrobactraceae</taxon>
        <taxon>Pseudoxanthobacter</taxon>
    </lineage>
</organism>
<dbReference type="Gene3D" id="3.40.50.2000">
    <property type="entry name" value="Glycogen Phosphorylase B"/>
    <property type="match status" value="1"/>
</dbReference>
<reference evidence="2 3" key="1">
    <citation type="submission" date="2016-12" db="EMBL/GenBank/DDBJ databases">
        <authorList>
            <person name="Song W.-J."/>
            <person name="Kurnit D.M."/>
        </authorList>
    </citation>
    <scope>NUCLEOTIDE SEQUENCE [LARGE SCALE GENOMIC DNA]</scope>
    <source>
        <strain evidence="2 3">DSM 19599</strain>
    </source>
</reference>
<dbReference type="STRING" id="1123029.SAMN02745172_03073"/>
<gene>
    <name evidence="2" type="ORF">SAMN02745172_03073</name>
</gene>
<dbReference type="SUPFAM" id="SSF53756">
    <property type="entry name" value="UDP-Glycosyltransferase/glycogen phosphorylase"/>
    <property type="match status" value="1"/>
</dbReference>
<dbReference type="EMBL" id="FRXO01000006">
    <property type="protein sequence ID" value="SHO66414.1"/>
    <property type="molecule type" value="Genomic_DNA"/>
</dbReference>